<accession>A0A8M1KMQ7</accession>
<dbReference type="PANTHER" id="PTHR11339">
    <property type="entry name" value="EXTRACELLULAR MATRIX GLYCOPROTEIN RELATED"/>
    <property type="match status" value="1"/>
</dbReference>
<dbReference type="InterPro" id="IPR001846">
    <property type="entry name" value="VWF_type-D"/>
</dbReference>
<dbReference type="Proteomes" id="UP000515152">
    <property type="component" value="Chromosome 6"/>
</dbReference>
<feature type="domain" description="VWFD" evidence="3">
    <location>
        <begin position="1"/>
        <end position="107"/>
    </location>
</feature>
<evidence type="ECO:0000256" key="1">
    <source>
        <dbReference type="ARBA" id="ARBA00023157"/>
    </source>
</evidence>
<evidence type="ECO:0000256" key="2">
    <source>
        <dbReference type="ARBA" id="ARBA00023180"/>
    </source>
</evidence>
<reference evidence="5" key="1">
    <citation type="submission" date="2025-08" db="UniProtKB">
        <authorList>
            <consortium name="RefSeq"/>
        </authorList>
    </citation>
    <scope>IDENTIFICATION</scope>
</reference>
<dbReference type="AlphaFoldDB" id="A0A8M1KMQ7"/>
<evidence type="ECO:0000313" key="4">
    <source>
        <dbReference type="Proteomes" id="UP000515152"/>
    </source>
</evidence>
<protein>
    <submittedName>
        <fullName evidence="5">Mucin-5AC-like</fullName>
    </submittedName>
</protein>
<dbReference type="Pfam" id="PF00094">
    <property type="entry name" value="VWD"/>
    <property type="match status" value="1"/>
</dbReference>
<dbReference type="InterPro" id="IPR014853">
    <property type="entry name" value="VWF/SSPO/ZAN-like_Cys-rich_dom"/>
</dbReference>
<dbReference type="GO" id="GO:0005615">
    <property type="term" value="C:extracellular space"/>
    <property type="evidence" value="ECO:0007669"/>
    <property type="project" value="TreeGrafter"/>
</dbReference>
<sequence length="210" mass="23638">MFEEAKFSIGFIIFARVTLPYGNSGMFIERTSSYITVKAKLGLLLMWNEDDALLVELDAKYKNQTCGLCGDFNGVQIYDEFMLNGDTLSPSTYGNLWKMDGPTETCEEQTLKKTENCGDEFSLHVQNFCRDLFSRDPFSGCQDVVAADAFIKVCMEDLCHCNTSTSFCLCGTLSEYSRQCVHAGGKPAEWRSNSFCRKCFHRQSNGKLIS</sequence>
<dbReference type="PROSITE" id="PS51233">
    <property type="entry name" value="VWFD"/>
    <property type="match status" value="1"/>
</dbReference>
<keyword evidence="2" id="KW-0325">Glycoprotein</keyword>
<keyword evidence="4" id="KW-1185">Reference proteome</keyword>
<gene>
    <name evidence="5" type="primary">LOC116220693</name>
</gene>
<proteinExistence type="predicted"/>
<dbReference type="KEGG" id="char:116220693"/>
<name>A0A8M1KMQ7_CLUHA</name>
<dbReference type="SMART" id="SM00832">
    <property type="entry name" value="C8"/>
    <property type="match status" value="1"/>
</dbReference>
<dbReference type="GO" id="GO:0031012">
    <property type="term" value="C:extracellular matrix"/>
    <property type="evidence" value="ECO:0007669"/>
    <property type="project" value="TreeGrafter"/>
</dbReference>
<dbReference type="OrthoDB" id="8957550at2759"/>
<evidence type="ECO:0000313" key="5">
    <source>
        <dbReference type="RefSeq" id="XP_042563875.1"/>
    </source>
</evidence>
<evidence type="ECO:0000259" key="3">
    <source>
        <dbReference type="PROSITE" id="PS51233"/>
    </source>
</evidence>
<dbReference type="PANTHER" id="PTHR11339:SF408">
    <property type="entry name" value="MUCIN-5B"/>
    <property type="match status" value="1"/>
</dbReference>
<organism evidence="4 5">
    <name type="scientific">Clupea harengus</name>
    <name type="common">Atlantic herring</name>
    <dbReference type="NCBI Taxonomy" id="7950"/>
    <lineage>
        <taxon>Eukaryota</taxon>
        <taxon>Metazoa</taxon>
        <taxon>Chordata</taxon>
        <taxon>Craniata</taxon>
        <taxon>Vertebrata</taxon>
        <taxon>Euteleostomi</taxon>
        <taxon>Actinopterygii</taxon>
        <taxon>Neopterygii</taxon>
        <taxon>Teleostei</taxon>
        <taxon>Clupei</taxon>
        <taxon>Clupeiformes</taxon>
        <taxon>Clupeoidei</taxon>
        <taxon>Clupeidae</taxon>
        <taxon>Clupea</taxon>
    </lineage>
</organism>
<dbReference type="Pfam" id="PF08742">
    <property type="entry name" value="C8"/>
    <property type="match status" value="1"/>
</dbReference>
<dbReference type="RefSeq" id="XP_042563875.1">
    <property type="nucleotide sequence ID" value="XM_042707941.1"/>
</dbReference>
<keyword evidence="1" id="KW-1015">Disulfide bond</keyword>
<dbReference type="InterPro" id="IPR050780">
    <property type="entry name" value="Mucin_vWF_Thrombospondin_sf"/>
</dbReference>
<dbReference type="GeneID" id="116220693"/>